<dbReference type="OrthoDB" id="2544694at2759"/>
<evidence type="ECO:0000256" key="5">
    <source>
        <dbReference type="ARBA" id="ARBA00022989"/>
    </source>
</evidence>
<dbReference type="EMBL" id="JAPQKR010000012">
    <property type="protein sequence ID" value="KAJ5203608.1"/>
    <property type="molecule type" value="Genomic_DNA"/>
</dbReference>
<comment type="similarity">
    <text evidence="2">Belongs to the major facilitator superfamily. Sugar transporter (TC 2.A.1.1) family.</text>
</comment>
<feature type="transmembrane region" description="Helical" evidence="7">
    <location>
        <begin position="252"/>
        <end position="271"/>
    </location>
</feature>
<evidence type="ECO:0000256" key="2">
    <source>
        <dbReference type="ARBA" id="ARBA00010992"/>
    </source>
</evidence>
<dbReference type="Gene3D" id="1.20.1250.20">
    <property type="entry name" value="MFS general substrate transporter like domains"/>
    <property type="match status" value="2"/>
</dbReference>
<dbReference type="Proteomes" id="UP001150904">
    <property type="component" value="Unassembled WGS sequence"/>
</dbReference>
<feature type="transmembrane region" description="Helical" evidence="7">
    <location>
        <begin position="147"/>
        <end position="166"/>
    </location>
</feature>
<feature type="transmembrane region" description="Helical" evidence="7">
    <location>
        <begin position="12"/>
        <end position="31"/>
    </location>
</feature>
<sequence>MAVQLWKHMPGKALMFLLNLFTAIALIFEGYNQGVLGTVSTTPGFIDMADIGSNGVVTNSTKQGGLLAAYYFGAMCGCFIGGWVGDKLGRKKGVWLGSLFCMLGAAIMSASQNSNMFICARVIAGIGIGFINTTVPPSSEVEFRWCFLLAFMAVPVLIVVLTVFFLPESLRWLMANNRREEAVNILGKIRGDLDFDDSKLLVEVQQLEATVEASYHERNNFFNLVRGGRYSGKLHLGRRVVMGLAIQQIQQLTGILTIATWAGTLFSLAGFDSYKSAWLAGVVNSFGILGIAAASLVIDRPRAKFSLSAGLFVADKDKTQCLSATDEIIVLMANPMHHNILIAKANTESQNMV</sequence>
<organism evidence="8 9">
    <name type="scientific">Penicillium cinerascens</name>
    <dbReference type="NCBI Taxonomy" id="70096"/>
    <lineage>
        <taxon>Eukaryota</taxon>
        <taxon>Fungi</taxon>
        <taxon>Dikarya</taxon>
        <taxon>Ascomycota</taxon>
        <taxon>Pezizomycotina</taxon>
        <taxon>Eurotiomycetes</taxon>
        <taxon>Eurotiomycetidae</taxon>
        <taxon>Eurotiales</taxon>
        <taxon>Aspergillaceae</taxon>
        <taxon>Penicillium</taxon>
    </lineage>
</organism>
<evidence type="ECO:0000256" key="3">
    <source>
        <dbReference type="ARBA" id="ARBA00022448"/>
    </source>
</evidence>
<feature type="transmembrane region" description="Helical" evidence="7">
    <location>
        <begin position="277"/>
        <end position="298"/>
    </location>
</feature>
<accession>A0A9W9MLQ2</accession>
<keyword evidence="9" id="KW-1185">Reference proteome</keyword>
<keyword evidence="4 7" id="KW-0812">Transmembrane</keyword>
<protein>
    <recommendedName>
        <fullName evidence="10">Major facilitator superfamily (MFS) profile domain-containing protein</fullName>
    </recommendedName>
</protein>
<keyword evidence="6 7" id="KW-0472">Membrane</keyword>
<dbReference type="Pfam" id="PF00083">
    <property type="entry name" value="Sugar_tr"/>
    <property type="match status" value="2"/>
</dbReference>
<comment type="caution">
    <text evidence="8">The sequence shown here is derived from an EMBL/GenBank/DDBJ whole genome shotgun (WGS) entry which is preliminary data.</text>
</comment>
<keyword evidence="5 7" id="KW-1133">Transmembrane helix</keyword>
<keyword evidence="3" id="KW-0813">Transport</keyword>
<gene>
    <name evidence="8" type="ORF">N7498_004487</name>
</gene>
<dbReference type="PANTHER" id="PTHR48022:SF78">
    <property type="entry name" value="MONOSACCHARIDE TRANSPORTER, PUTATIVE (AFU_ORTHOLOGUE AFUA_2G02110)-RELATED"/>
    <property type="match status" value="1"/>
</dbReference>
<evidence type="ECO:0000313" key="9">
    <source>
        <dbReference type="Proteomes" id="UP001150904"/>
    </source>
</evidence>
<dbReference type="InterPro" id="IPR003663">
    <property type="entry name" value="Sugar/inositol_transpt"/>
</dbReference>
<name>A0A9W9MLQ2_9EURO</name>
<dbReference type="GeneID" id="83178850"/>
<comment type="subcellular location">
    <subcellularLocation>
        <location evidence="1">Membrane</location>
        <topology evidence="1">Multi-pass membrane protein</topology>
    </subcellularLocation>
</comment>
<dbReference type="AlphaFoldDB" id="A0A9W9MLQ2"/>
<reference evidence="8" key="2">
    <citation type="journal article" date="2023" name="IMA Fungus">
        <title>Comparative genomic study of the Penicillium genus elucidates a diverse pangenome and 15 lateral gene transfer events.</title>
        <authorList>
            <person name="Petersen C."/>
            <person name="Sorensen T."/>
            <person name="Nielsen M.R."/>
            <person name="Sondergaard T.E."/>
            <person name="Sorensen J.L."/>
            <person name="Fitzpatrick D.A."/>
            <person name="Frisvad J.C."/>
            <person name="Nielsen K.L."/>
        </authorList>
    </citation>
    <scope>NUCLEOTIDE SEQUENCE</scope>
    <source>
        <strain evidence="8">IBT 15544</strain>
    </source>
</reference>
<feature type="transmembrane region" description="Helical" evidence="7">
    <location>
        <begin position="118"/>
        <end position="135"/>
    </location>
</feature>
<evidence type="ECO:0000256" key="6">
    <source>
        <dbReference type="ARBA" id="ARBA00023136"/>
    </source>
</evidence>
<dbReference type="GO" id="GO:0016020">
    <property type="term" value="C:membrane"/>
    <property type="evidence" value="ECO:0007669"/>
    <property type="project" value="UniProtKB-SubCell"/>
</dbReference>
<proteinExistence type="inferred from homology"/>
<evidence type="ECO:0000256" key="1">
    <source>
        <dbReference type="ARBA" id="ARBA00004141"/>
    </source>
</evidence>
<evidence type="ECO:0000256" key="4">
    <source>
        <dbReference type="ARBA" id="ARBA00022692"/>
    </source>
</evidence>
<dbReference type="InterPro" id="IPR036259">
    <property type="entry name" value="MFS_trans_sf"/>
</dbReference>
<dbReference type="RefSeq" id="XP_058308087.1">
    <property type="nucleotide sequence ID" value="XM_058451549.1"/>
</dbReference>
<evidence type="ECO:0008006" key="10">
    <source>
        <dbReference type="Google" id="ProtNLM"/>
    </source>
</evidence>
<dbReference type="InterPro" id="IPR050360">
    <property type="entry name" value="MFS_Sugar_Transporters"/>
</dbReference>
<reference evidence="8" key="1">
    <citation type="submission" date="2022-12" db="EMBL/GenBank/DDBJ databases">
        <authorList>
            <person name="Petersen C."/>
        </authorList>
    </citation>
    <scope>NUCLEOTIDE SEQUENCE</scope>
    <source>
        <strain evidence="8">IBT 15544</strain>
    </source>
</reference>
<dbReference type="PANTHER" id="PTHR48022">
    <property type="entry name" value="PLASTIDIC GLUCOSE TRANSPORTER 4"/>
    <property type="match status" value="1"/>
</dbReference>
<evidence type="ECO:0000313" key="8">
    <source>
        <dbReference type="EMBL" id="KAJ5203608.1"/>
    </source>
</evidence>
<evidence type="ECO:0000256" key="7">
    <source>
        <dbReference type="SAM" id="Phobius"/>
    </source>
</evidence>
<dbReference type="GO" id="GO:0005351">
    <property type="term" value="F:carbohydrate:proton symporter activity"/>
    <property type="evidence" value="ECO:0007669"/>
    <property type="project" value="TreeGrafter"/>
</dbReference>
<dbReference type="SUPFAM" id="SSF103473">
    <property type="entry name" value="MFS general substrate transporter"/>
    <property type="match status" value="1"/>
</dbReference>
<dbReference type="PRINTS" id="PR00171">
    <property type="entry name" value="SUGRTRNSPORT"/>
</dbReference>
<dbReference type="InterPro" id="IPR005828">
    <property type="entry name" value="MFS_sugar_transport-like"/>
</dbReference>